<keyword evidence="4 6" id="KW-0274">FAD</keyword>
<dbReference type="Pfam" id="PF00441">
    <property type="entry name" value="Acyl-CoA_dh_1"/>
    <property type="match status" value="1"/>
</dbReference>
<comment type="similarity">
    <text evidence="2 6">Belongs to the acyl-CoA dehydrogenase family.</text>
</comment>
<dbReference type="KEGG" id="slan:GV829_00305"/>
<dbReference type="PANTHER" id="PTHR48083">
    <property type="entry name" value="MEDIUM-CHAIN SPECIFIC ACYL-COA DEHYDROGENASE, MITOCHONDRIAL-RELATED"/>
    <property type="match status" value="1"/>
</dbReference>
<dbReference type="InterPro" id="IPR013786">
    <property type="entry name" value="AcylCoA_DH/ox_N"/>
</dbReference>
<dbReference type="Gene3D" id="2.40.110.10">
    <property type="entry name" value="Butyryl-CoA Dehydrogenase, subunit A, domain 2"/>
    <property type="match status" value="1"/>
</dbReference>
<gene>
    <name evidence="10" type="ORF">GV829_00305</name>
</gene>
<dbReference type="PANTHER" id="PTHR48083:SF6">
    <property type="entry name" value="ACYL-COA DEHYDROGENASE 6"/>
    <property type="match status" value="1"/>
</dbReference>
<evidence type="ECO:0000256" key="2">
    <source>
        <dbReference type="ARBA" id="ARBA00009347"/>
    </source>
</evidence>
<name>A0A6M4APV3_9SPHN</name>
<dbReference type="Proteomes" id="UP000503018">
    <property type="component" value="Chromosome"/>
</dbReference>
<dbReference type="InterPro" id="IPR006089">
    <property type="entry name" value="Acyl-CoA_DH_CS"/>
</dbReference>
<dbReference type="InterPro" id="IPR036250">
    <property type="entry name" value="AcylCo_DH-like_C"/>
</dbReference>
<keyword evidence="11" id="KW-1185">Reference proteome</keyword>
<dbReference type="PROSITE" id="PS00072">
    <property type="entry name" value="ACYL_COA_DH_1"/>
    <property type="match status" value="1"/>
</dbReference>
<comment type="cofactor">
    <cofactor evidence="1 6">
        <name>FAD</name>
        <dbReference type="ChEBI" id="CHEBI:57692"/>
    </cofactor>
</comment>
<evidence type="ECO:0000313" key="10">
    <source>
        <dbReference type="EMBL" id="QJQ31085.1"/>
    </source>
</evidence>
<evidence type="ECO:0000256" key="1">
    <source>
        <dbReference type="ARBA" id="ARBA00001974"/>
    </source>
</evidence>
<organism evidence="10 11">
    <name type="scientific">Sphingomonas lacunae</name>
    <dbReference type="NCBI Taxonomy" id="2698828"/>
    <lineage>
        <taxon>Bacteria</taxon>
        <taxon>Pseudomonadati</taxon>
        <taxon>Pseudomonadota</taxon>
        <taxon>Alphaproteobacteria</taxon>
        <taxon>Sphingomonadales</taxon>
        <taxon>Sphingomonadaceae</taxon>
        <taxon>Sphingomonas</taxon>
    </lineage>
</organism>
<evidence type="ECO:0000259" key="9">
    <source>
        <dbReference type="Pfam" id="PF02771"/>
    </source>
</evidence>
<evidence type="ECO:0000256" key="4">
    <source>
        <dbReference type="ARBA" id="ARBA00022827"/>
    </source>
</evidence>
<evidence type="ECO:0000256" key="6">
    <source>
        <dbReference type="RuleBase" id="RU362125"/>
    </source>
</evidence>
<dbReference type="GO" id="GO:0003995">
    <property type="term" value="F:acyl-CoA dehydrogenase activity"/>
    <property type="evidence" value="ECO:0007669"/>
    <property type="project" value="InterPro"/>
</dbReference>
<protein>
    <submittedName>
        <fullName evidence="10">Acyl-CoA dehydrogenase</fullName>
    </submittedName>
</protein>
<proteinExistence type="inferred from homology"/>
<dbReference type="GO" id="GO:0005737">
    <property type="term" value="C:cytoplasm"/>
    <property type="evidence" value="ECO:0007669"/>
    <property type="project" value="TreeGrafter"/>
</dbReference>
<dbReference type="GO" id="GO:0033539">
    <property type="term" value="P:fatty acid beta-oxidation using acyl-CoA dehydrogenase"/>
    <property type="evidence" value="ECO:0007669"/>
    <property type="project" value="TreeGrafter"/>
</dbReference>
<dbReference type="FunFam" id="1.20.140.10:FF:000001">
    <property type="entry name" value="Acyl-CoA dehydrogenase"/>
    <property type="match status" value="1"/>
</dbReference>
<dbReference type="PROSITE" id="PS00073">
    <property type="entry name" value="ACYL_COA_DH_2"/>
    <property type="match status" value="1"/>
</dbReference>
<dbReference type="SUPFAM" id="SSF56645">
    <property type="entry name" value="Acyl-CoA dehydrogenase NM domain-like"/>
    <property type="match status" value="1"/>
</dbReference>
<evidence type="ECO:0000259" key="8">
    <source>
        <dbReference type="Pfam" id="PF02770"/>
    </source>
</evidence>
<evidence type="ECO:0000256" key="3">
    <source>
        <dbReference type="ARBA" id="ARBA00022630"/>
    </source>
</evidence>
<dbReference type="SUPFAM" id="SSF47203">
    <property type="entry name" value="Acyl-CoA dehydrogenase C-terminal domain-like"/>
    <property type="match status" value="1"/>
</dbReference>
<dbReference type="RefSeq" id="WP_169943297.1">
    <property type="nucleotide sequence ID" value="NZ_CP053015.1"/>
</dbReference>
<accession>A0A6M4APV3</accession>
<dbReference type="InterPro" id="IPR009075">
    <property type="entry name" value="AcylCo_DH/oxidase_C"/>
</dbReference>
<dbReference type="InterPro" id="IPR006091">
    <property type="entry name" value="Acyl-CoA_Oxase/DH_mid-dom"/>
</dbReference>
<dbReference type="GO" id="GO:0050660">
    <property type="term" value="F:flavin adenine dinucleotide binding"/>
    <property type="evidence" value="ECO:0007669"/>
    <property type="project" value="InterPro"/>
</dbReference>
<dbReference type="FunFam" id="2.40.110.10:FF:000002">
    <property type="entry name" value="Acyl-CoA dehydrogenase fadE12"/>
    <property type="match status" value="1"/>
</dbReference>
<dbReference type="AlphaFoldDB" id="A0A6M4APV3"/>
<feature type="domain" description="Acyl-CoA dehydrogenase/oxidase N-terminal" evidence="9">
    <location>
        <begin position="4"/>
        <end position="118"/>
    </location>
</feature>
<keyword evidence="5 6" id="KW-0560">Oxidoreductase</keyword>
<dbReference type="Pfam" id="PF02771">
    <property type="entry name" value="Acyl-CoA_dh_N"/>
    <property type="match status" value="1"/>
</dbReference>
<reference evidence="10 11" key="1">
    <citation type="submission" date="2020-01" db="EMBL/GenBank/DDBJ databases">
        <title>Sphingomonas sp. strain CSW-10.</title>
        <authorList>
            <person name="Chen W.-M."/>
        </authorList>
    </citation>
    <scope>NUCLEOTIDE SEQUENCE [LARGE SCALE GENOMIC DNA]</scope>
    <source>
        <strain evidence="10 11">CSW-10</strain>
    </source>
</reference>
<evidence type="ECO:0000259" key="7">
    <source>
        <dbReference type="Pfam" id="PF00441"/>
    </source>
</evidence>
<dbReference type="Gene3D" id="1.10.540.10">
    <property type="entry name" value="Acyl-CoA dehydrogenase/oxidase, N-terminal domain"/>
    <property type="match status" value="1"/>
</dbReference>
<dbReference type="Pfam" id="PF02770">
    <property type="entry name" value="Acyl-CoA_dh_M"/>
    <property type="match status" value="1"/>
</dbReference>
<dbReference type="InterPro" id="IPR050741">
    <property type="entry name" value="Acyl-CoA_dehydrogenase"/>
</dbReference>
<feature type="domain" description="Acyl-CoA dehydrogenase/oxidase C-terminal" evidence="7">
    <location>
        <begin position="236"/>
        <end position="384"/>
    </location>
</feature>
<dbReference type="EMBL" id="CP053015">
    <property type="protein sequence ID" value="QJQ31085.1"/>
    <property type="molecule type" value="Genomic_DNA"/>
</dbReference>
<keyword evidence="3 6" id="KW-0285">Flavoprotein</keyword>
<dbReference type="Gene3D" id="1.20.140.10">
    <property type="entry name" value="Butyryl-CoA Dehydrogenase, subunit A, domain 3"/>
    <property type="match status" value="1"/>
</dbReference>
<sequence length="391" mass="42927">MKLTHEHEQLRQTAVKAVEEHINPFVEEWEEAQIFPAHQVFKALGDLGLLGINKPVEYGGLGLDYSYASVFNEALSTIRSGGVKMAIGVQTDMATPALARFGSDHVRREFLKPSIAGDFVSCIGVSEPHAGSDVAAIKTTARRDGDDYVISGGKMWTTSGTQADWMCLLANTGDASEGIHKNKSLICLPLRENGKLVKGVTIARKLKKMGMHASDTAELWFDEVRVPVRNLIGEEGAGFTYQMLQFQEERLYAAVGSVAGCERMIEQTIDYTRERHVFGQPLINNQVIHFRLAELATEVEALRALTWKCVEAHCNGEDVTRLASMAKLKGGRLQREVADSCLQYFGGMGFMDETPISRAFRDGRLGSIGGGADEVMLGIIAKTMGIMPSRR</sequence>
<dbReference type="InterPro" id="IPR037069">
    <property type="entry name" value="AcylCoA_DH/ox_N_sf"/>
</dbReference>
<dbReference type="InterPro" id="IPR009100">
    <property type="entry name" value="AcylCoA_DH/oxidase_NM_dom_sf"/>
</dbReference>
<dbReference type="InterPro" id="IPR046373">
    <property type="entry name" value="Acyl-CoA_Oxase/DH_mid-dom_sf"/>
</dbReference>
<evidence type="ECO:0000256" key="5">
    <source>
        <dbReference type="ARBA" id="ARBA00023002"/>
    </source>
</evidence>
<feature type="domain" description="Acyl-CoA oxidase/dehydrogenase middle" evidence="8">
    <location>
        <begin position="122"/>
        <end position="224"/>
    </location>
</feature>
<evidence type="ECO:0000313" key="11">
    <source>
        <dbReference type="Proteomes" id="UP000503018"/>
    </source>
</evidence>